<dbReference type="Proteomes" id="UP001057455">
    <property type="component" value="Unassembled WGS sequence"/>
</dbReference>
<dbReference type="Pfam" id="PF25870">
    <property type="entry name" value="WHD_UFL1_5th"/>
    <property type="match status" value="1"/>
</dbReference>
<dbReference type="EMBL" id="BLIY01000003">
    <property type="protein sequence ID" value="GFE52898.1"/>
    <property type="molecule type" value="Genomic_DNA"/>
</dbReference>
<dbReference type="GO" id="GO:0061666">
    <property type="term" value="F:UFM1 ligase activity"/>
    <property type="evidence" value="ECO:0007669"/>
    <property type="project" value="InterPro"/>
</dbReference>
<keyword evidence="3" id="KW-1185">Reference proteome</keyword>
<dbReference type="PANTHER" id="PTHR31057">
    <property type="entry name" value="E3 UFM1-PROTEIN LIGASE 1"/>
    <property type="match status" value="1"/>
</dbReference>
<dbReference type="GO" id="GO:0005789">
    <property type="term" value="C:endoplasmic reticulum membrane"/>
    <property type="evidence" value="ECO:0007669"/>
    <property type="project" value="TreeGrafter"/>
</dbReference>
<dbReference type="AlphaFoldDB" id="A0A9W5T842"/>
<dbReference type="Pfam" id="PF09743">
    <property type="entry name" value="E3_UFM1_ligase"/>
    <property type="match status" value="1"/>
</dbReference>
<comment type="caution">
    <text evidence="2">The sequence shown here is derived from an EMBL/GenBank/DDBJ whole genome shotgun (WGS) entry which is preliminary data.</text>
</comment>
<feature type="domain" description="E3 UFM1-protein ligase 1-like N-terminal" evidence="1">
    <location>
        <begin position="4"/>
        <end position="261"/>
    </location>
</feature>
<dbReference type="GO" id="GO:1990592">
    <property type="term" value="P:protein K69-linked ufmylation"/>
    <property type="evidence" value="ECO:0007669"/>
    <property type="project" value="TreeGrafter"/>
</dbReference>
<accession>A0A9W5T842</accession>
<proteinExistence type="predicted"/>
<name>A0A9W5T842_BABOV</name>
<protein>
    <submittedName>
        <fullName evidence="2">E3 ubiquitin ligase</fullName>
    </submittedName>
</protein>
<sequence length="644" mass="70983">MPPLSELRSRLAKAQAKTTVSRLSSSQCIDLLLKVCQKRNITLVPTLNGEELLTLKQLELEVVTAIESHGGRVAVSQLASGLGVQQNYVDCTVEKLLKAQHGQYTRLQDTLITKGYTSWLMEIAARRLKECGVLNVCDFASEFELPFDMLKLLISQSNLIEGSMNGNVLESRGYEACKERCVIAAVAATTVPTSTLHLAKTTNLDVNLVKDIITRLVKTGKVSGELKGGTYTPKVYSDHRHSSLTRFYSANGYIERSKVADVVKSAKDLPSKLFPDAIMLDTLLLNRKTLEPVSVLVNEAVANNGWRDVGVMLPSELTSADISMLMDNIKGATKNGCVVCGLYVTVAFQESLVKYLVDSLKERHGPQLLLDMAAKEPSKLMDEVTDLLEGDADPIFGECWAIASTELYSHLEPPLISAIRKSCVVDRPSPNKGALNVDDVTETLKDNHMKFDCTIKVMEKLTGDPVDNSHLIMKTVAKELLPADCHMLLQLYSANNFIQINGEDGTVTANNRTSVVESIKDKEIQGYFRSYLEAIKQKDALKGIEASKSLKAAMYITCIAKKERKRFISSQMTYYKQQLAALNSDDAIRAAHCTLMLGLLAKGHYAFLVDKDWCVRGCIDSLTELIGDDEVIKAAKRCLDTNGK</sequence>
<organism evidence="2 3">
    <name type="scientific">Babesia ovis</name>
    <dbReference type="NCBI Taxonomy" id="5869"/>
    <lineage>
        <taxon>Eukaryota</taxon>
        <taxon>Sar</taxon>
        <taxon>Alveolata</taxon>
        <taxon>Apicomplexa</taxon>
        <taxon>Aconoidasida</taxon>
        <taxon>Piroplasmida</taxon>
        <taxon>Babesiidae</taxon>
        <taxon>Babesia</taxon>
    </lineage>
</organism>
<dbReference type="GO" id="GO:0032434">
    <property type="term" value="P:regulation of proteasomal ubiquitin-dependent protein catabolic process"/>
    <property type="evidence" value="ECO:0007669"/>
    <property type="project" value="TreeGrafter"/>
</dbReference>
<dbReference type="InterPro" id="IPR056579">
    <property type="entry name" value="Ufl1_N"/>
</dbReference>
<dbReference type="PANTHER" id="PTHR31057:SF0">
    <property type="entry name" value="E3 UFM1-PROTEIN LIGASE 1"/>
    <property type="match status" value="1"/>
</dbReference>
<dbReference type="InterPro" id="IPR018611">
    <property type="entry name" value="Ufl1"/>
</dbReference>
<gene>
    <name evidence="2" type="ORF">BaOVIS_003020</name>
</gene>
<evidence type="ECO:0000259" key="1">
    <source>
        <dbReference type="Pfam" id="PF09743"/>
    </source>
</evidence>
<dbReference type="OrthoDB" id="10258297at2759"/>
<reference evidence="2" key="1">
    <citation type="submission" date="2019-12" db="EMBL/GenBank/DDBJ databases">
        <title>Genome sequence of Babesia ovis.</title>
        <authorList>
            <person name="Yamagishi J."/>
            <person name="Sevinc F."/>
            <person name="Xuan X."/>
        </authorList>
    </citation>
    <scope>NUCLEOTIDE SEQUENCE</scope>
    <source>
        <strain evidence="2">Selcuk</strain>
    </source>
</reference>
<evidence type="ECO:0000313" key="2">
    <source>
        <dbReference type="EMBL" id="GFE52898.1"/>
    </source>
</evidence>
<dbReference type="GO" id="GO:0034976">
    <property type="term" value="P:response to endoplasmic reticulum stress"/>
    <property type="evidence" value="ECO:0007669"/>
    <property type="project" value="TreeGrafter"/>
</dbReference>
<evidence type="ECO:0000313" key="3">
    <source>
        <dbReference type="Proteomes" id="UP001057455"/>
    </source>
</evidence>